<sequence>MGGWISFNRDADPTDQVVQYCKSVVFTQFYGQTTELDGRTDGRPIPDDATFWSLAWQFFRRSLSDEQNKQTNYEPKTHLGIILSKMDEEIRRVSSDQFEITQPMKDMLKELAELRVCTGDCESIDECHQRLLDDADTFKHFYQQRTSGVEKGHSEVLEGKHSFYWGTRQQLLFGKVVCDWLACRTDSKDPMDPVFGALLNPTGGMNLLDR</sequence>
<keyword evidence="2" id="KW-1185">Reference proteome</keyword>
<proteinExistence type="predicted"/>
<accession>A0A7M5XDJ9</accession>
<dbReference type="Proteomes" id="UP000594262">
    <property type="component" value="Unplaced"/>
</dbReference>
<dbReference type="OrthoDB" id="6020736at2759"/>
<organism evidence="1 2">
    <name type="scientific">Clytia hemisphaerica</name>
    <dbReference type="NCBI Taxonomy" id="252671"/>
    <lineage>
        <taxon>Eukaryota</taxon>
        <taxon>Metazoa</taxon>
        <taxon>Cnidaria</taxon>
        <taxon>Hydrozoa</taxon>
        <taxon>Hydroidolina</taxon>
        <taxon>Leptothecata</taxon>
        <taxon>Obeliida</taxon>
        <taxon>Clytiidae</taxon>
        <taxon>Clytia</taxon>
    </lineage>
</organism>
<dbReference type="AlphaFoldDB" id="A0A7M5XDJ9"/>
<protein>
    <submittedName>
        <fullName evidence="1">Uncharacterized protein</fullName>
    </submittedName>
</protein>
<reference evidence="1" key="1">
    <citation type="submission" date="2021-01" db="UniProtKB">
        <authorList>
            <consortium name="EnsemblMetazoa"/>
        </authorList>
    </citation>
    <scope>IDENTIFICATION</scope>
</reference>
<name>A0A7M5XDJ9_9CNID</name>
<evidence type="ECO:0000313" key="2">
    <source>
        <dbReference type="Proteomes" id="UP000594262"/>
    </source>
</evidence>
<evidence type="ECO:0000313" key="1">
    <source>
        <dbReference type="EnsemblMetazoa" id="CLYHEMP021470.1"/>
    </source>
</evidence>
<dbReference type="EnsemblMetazoa" id="CLYHEMT021470.1">
    <property type="protein sequence ID" value="CLYHEMP021470.1"/>
    <property type="gene ID" value="CLYHEMG021470"/>
</dbReference>